<evidence type="ECO:0000256" key="1">
    <source>
        <dbReference type="ARBA" id="ARBA00022747"/>
    </source>
</evidence>
<evidence type="ECO:0000256" key="2">
    <source>
        <dbReference type="ARBA" id="ARBA00023125"/>
    </source>
</evidence>
<accession>A0A0F3PH58</accession>
<dbReference type="RefSeq" id="WP_081497580.1">
    <property type="nucleotide sequence ID" value="NZ_LAOC01000001.1"/>
</dbReference>
<organism evidence="3 4">
    <name type="scientific">Rickettsia rhipicephali str. Ect</name>
    <dbReference type="NCBI Taxonomy" id="1359199"/>
    <lineage>
        <taxon>Bacteria</taxon>
        <taxon>Pseudomonadati</taxon>
        <taxon>Pseudomonadota</taxon>
        <taxon>Alphaproteobacteria</taxon>
        <taxon>Rickettsiales</taxon>
        <taxon>Rickettsiaceae</taxon>
        <taxon>Rickettsieae</taxon>
        <taxon>Rickettsia</taxon>
        <taxon>spotted fever group</taxon>
    </lineage>
</organism>
<dbReference type="AlphaFoldDB" id="A0A0F3PH58"/>
<dbReference type="InterPro" id="IPR044946">
    <property type="entry name" value="Restrct_endonuc_typeI_TRD_sf"/>
</dbReference>
<dbReference type="SUPFAM" id="SSF116734">
    <property type="entry name" value="DNA methylase specificity domain"/>
    <property type="match status" value="1"/>
</dbReference>
<sequence length="114" mass="12825">MEINKQCEIVKFGDIIINKLKSNILSLEHKEYTTLIVGKKGKMININIAIKGDIPVIAAGRVSPYSHNQYNFNDNIITISSSGAYAGYIWYHNSPMWASDCNVIYSINEKTIVN</sequence>
<keyword evidence="1" id="KW-0680">Restriction system</keyword>
<dbReference type="GO" id="GO:0009307">
    <property type="term" value="P:DNA restriction-modification system"/>
    <property type="evidence" value="ECO:0007669"/>
    <property type="project" value="UniProtKB-KW"/>
</dbReference>
<gene>
    <name evidence="3" type="ORF">RMAECT_0781</name>
</gene>
<comment type="caution">
    <text evidence="3">The sequence shown here is derived from an EMBL/GenBank/DDBJ whole genome shotgun (WGS) entry which is preliminary data.</text>
</comment>
<keyword evidence="2" id="KW-0238">DNA-binding</keyword>
<dbReference type="GO" id="GO:0003677">
    <property type="term" value="F:DNA binding"/>
    <property type="evidence" value="ECO:0007669"/>
    <property type="project" value="UniProtKB-KW"/>
</dbReference>
<proteinExistence type="predicted"/>
<dbReference type="EMBL" id="LAOC01000001">
    <property type="protein sequence ID" value="KJV79261.1"/>
    <property type="molecule type" value="Genomic_DNA"/>
</dbReference>
<dbReference type="Gene3D" id="3.90.220.20">
    <property type="entry name" value="DNA methylase specificity domains"/>
    <property type="match status" value="1"/>
</dbReference>
<protein>
    <submittedName>
        <fullName evidence="3">Type I restriction modification DNA specificity domain protein</fullName>
    </submittedName>
</protein>
<evidence type="ECO:0000313" key="4">
    <source>
        <dbReference type="Proteomes" id="UP000033591"/>
    </source>
</evidence>
<dbReference type="PATRIC" id="fig|1359199.3.peg.768"/>
<reference evidence="3 4" key="1">
    <citation type="submission" date="2015-01" db="EMBL/GenBank/DDBJ databases">
        <title>Genome Sequencing of Rickettsiales.</title>
        <authorList>
            <person name="Daugherty S.C."/>
            <person name="Su Q."/>
            <person name="Abolude K."/>
            <person name="Beier-Sexton M."/>
            <person name="Carlyon J.A."/>
            <person name="Carter R."/>
            <person name="Day N.P."/>
            <person name="Dumler S.J."/>
            <person name="Dyachenko V."/>
            <person name="Godinez A."/>
            <person name="Kurtti T.J."/>
            <person name="Lichay M."/>
            <person name="Mullins K.E."/>
            <person name="Ott S."/>
            <person name="Pappas-Brown V."/>
            <person name="Paris D.H."/>
            <person name="Patel P."/>
            <person name="Richards A.L."/>
            <person name="Sadzewicz L."/>
            <person name="Sears K."/>
            <person name="Seidman D."/>
            <person name="Sengamalay N."/>
            <person name="Stenos J."/>
            <person name="Tallon L.J."/>
            <person name="Vincent G."/>
            <person name="Fraser C.M."/>
            <person name="Munderloh U."/>
            <person name="Dunning-Hotopp J.C."/>
        </authorList>
    </citation>
    <scope>NUCLEOTIDE SEQUENCE [LARGE SCALE GENOMIC DNA]</scope>
    <source>
        <strain evidence="3 4">Ect</strain>
    </source>
</reference>
<dbReference type="Proteomes" id="UP000033591">
    <property type="component" value="Unassembled WGS sequence"/>
</dbReference>
<evidence type="ECO:0000313" key="3">
    <source>
        <dbReference type="EMBL" id="KJV79261.1"/>
    </source>
</evidence>
<name>A0A0F3PH58_RICRH</name>